<keyword evidence="3" id="KW-0378">Hydrolase</keyword>
<dbReference type="RefSeq" id="WP_308135510.1">
    <property type="nucleotide sequence ID" value="NZ_CP133197.1"/>
</dbReference>
<dbReference type="Gene3D" id="3.90.1570.10">
    <property type="entry name" value="tt1808, chain A"/>
    <property type="match status" value="1"/>
</dbReference>
<dbReference type="EMBL" id="JAVFKN010000020">
    <property type="protein sequence ID" value="MDQ5769670.1"/>
    <property type="molecule type" value="Genomic_DNA"/>
</dbReference>
<keyword evidence="3" id="KW-0540">Nuclease</keyword>
<reference evidence="3 4" key="1">
    <citation type="submission" date="2023-08" db="EMBL/GenBank/DDBJ databases">
        <title>New molecular markers tilS and rpoB for phylogenetic and monitoring studies of the genus Thiothrix biodiversity.</title>
        <authorList>
            <person name="Ravin N.V."/>
            <person name="Smolyakov D."/>
            <person name="Markov N.D."/>
            <person name="Beletsky A.V."/>
            <person name="Mardanov A.V."/>
            <person name="Rudenko T.S."/>
            <person name="Grabovich M.Y."/>
        </authorList>
    </citation>
    <scope>NUCLEOTIDE SEQUENCE</scope>
    <source>
        <strain evidence="3">DNT52</strain>
        <strain evidence="2 4">H33</strain>
    </source>
</reference>
<dbReference type="Proteomes" id="UP001223336">
    <property type="component" value="Unassembled WGS sequence"/>
</dbReference>
<dbReference type="InterPro" id="IPR011335">
    <property type="entry name" value="Restrct_endonuc-II-like"/>
</dbReference>
<keyword evidence="3" id="KW-0255">Endonuclease</keyword>
<evidence type="ECO:0000313" key="2">
    <source>
        <dbReference type="EMBL" id="MDQ5769670.1"/>
    </source>
</evidence>
<proteinExistence type="predicted"/>
<dbReference type="CDD" id="cd06260">
    <property type="entry name" value="DUF820-like"/>
    <property type="match status" value="1"/>
</dbReference>
<evidence type="ECO:0000313" key="3">
    <source>
        <dbReference type="EMBL" id="WML88464.1"/>
    </source>
</evidence>
<dbReference type="InterPro" id="IPR012296">
    <property type="entry name" value="Nuclease_put_TT1808"/>
</dbReference>
<dbReference type="Proteomes" id="UP001229862">
    <property type="component" value="Chromosome"/>
</dbReference>
<dbReference type="EMBL" id="CP133217">
    <property type="protein sequence ID" value="WML88464.1"/>
    <property type="molecule type" value="Genomic_DNA"/>
</dbReference>
<dbReference type="SUPFAM" id="SSF52980">
    <property type="entry name" value="Restriction endonuclease-like"/>
    <property type="match status" value="1"/>
</dbReference>
<gene>
    <name evidence="2" type="ORF">RCC75_14100</name>
    <name evidence="3" type="ORF">RCG00_08830</name>
</gene>
<evidence type="ECO:0000313" key="4">
    <source>
        <dbReference type="Proteomes" id="UP001223336"/>
    </source>
</evidence>
<feature type="domain" description="Putative restriction endonuclease" evidence="1">
    <location>
        <begin position="1"/>
        <end position="145"/>
    </location>
</feature>
<name>A0AA51R308_9GAMM</name>
<keyword evidence="4" id="KW-1185">Reference proteome</keyword>
<dbReference type="Pfam" id="PF05685">
    <property type="entry name" value="Uma2"/>
    <property type="match status" value="1"/>
</dbReference>
<accession>A0AA51R308</accession>
<dbReference type="AlphaFoldDB" id="A0AA51R308"/>
<dbReference type="PANTHER" id="PTHR34107:SF1">
    <property type="entry name" value="SLL0198 PROTEIN"/>
    <property type="match status" value="1"/>
</dbReference>
<dbReference type="GO" id="GO:0004519">
    <property type="term" value="F:endonuclease activity"/>
    <property type="evidence" value="ECO:0007669"/>
    <property type="project" value="UniProtKB-KW"/>
</dbReference>
<evidence type="ECO:0000259" key="1">
    <source>
        <dbReference type="Pfam" id="PF05685"/>
    </source>
</evidence>
<dbReference type="InterPro" id="IPR008538">
    <property type="entry name" value="Uma2"/>
</dbReference>
<dbReference type="PANTHER" id="PTHR34107">
    <property type="entry name" value="SLL0198 PROTEIN-RELATED"/>
    <property type="match status" value="1"/>
</dbReference>
<protein>
    <submittedName>
        <fullName evidence="3">Uma2 family endonuclease</fullName>
    </submittedName>
</protein>
<sequence>MSTATHEHGETESDIAFHLKSFLRQHKLGKVMTGEVGIFIRRNPDSIRAADVLFISHERLQQVQSKSYLDIAPELVVEVLSPRDSWVDMAEKLEEYFSIGVLQVWFANPRNKTLQVFTSVTDSVLLRGEERLPDIAFLPGFTLAVSDIYS</sequence>
<organism evidence="3">
    <name type="scientific">Thiothrix subterranea</name>
    <dbReference type="NCBI Taxonomy" id="2735563"/>
    <lineage>
        <taxon>Bacteria</taxon>
        <taxon>Pseudomonadati</taxon>
        <taxon>Pseudomonadota</taxon>
        <taxon>Gammaproteobacteria</taxon>
        <taxon>Thiotrichales</taxon>
        <taxon>Thiotrichaceae</taxon>
        <taxon>Thiothrix</taxon>
    </lineage>
</organism>